<evidence type="ECO:0000313" key="1">
    <source>
        <dbReference type="EMBL" id="THU83625.1"/>
    </source>
</evidence>
<protein>
    <recommendedName>
        <fullName evidence="3">DDE Tnp4 domain-containing protein</fullName>
    </recommendedName>
</protein>
<dbReference type="Proteomes" id="UP000297245">
    <property type="component" value="Unassembled WGS sequence"/>
</dbReference>
<dbReference type="EMBL" id="ML179651">
    <property type="protein sequence ID" value="THU83625.1"/>
    <property type="molecule type" value="Genomic_DNA"/>
</dbReference>
<reference evidence="1 2" key="1">
    <citation type="journal article" date="2019" name="Nat. Ecol. Evol.">
        <title>Megaphylogeny resolves global patterns of mushroom evolution.</title>
        <authorList>
            <person name="Varga T."/>
            <person name="Krizsan K."/>
            <person name="Foldi C."/>
            <person name="Dima B."/>
            <person name="Sanchez-Garcia M."/>
            <person name="Sanchez-Ramirez S."/>
            <person name="Szollosi G.J."/>
            <person name="Szarkandi J.G."/>
            <person name="Papp V."/>
            <person name="Albert L."/>
            <person name="Andreopoulos W."/>
            <person name="Angelini C."/>
            <person name="Antonin V."/>
            <person name="Barry K.W."/>
            <person name="Bougher N.L."/>
            <person name="Buchanan P."/>
            <person name="Buyck B."/>
            <person name="Bense V."/>
            <person name="Catcheside P."/>
            <person name="Chovatia M."/>
            <person name="Cooper J."/>
            <person name="Damon W."/>
            <person name="Desjardin D."/>
            <person name="Finy P."/>
            <person name="Geml J."/>
            <person name="Haridas S."/>
            <person name="Hughes K."/>
            <person name="Justo A."/>
            <person name="Karasinski D."/>
            <person name="Kautmanova I."/>
            <person name="Kiss B."/>
            <person name="Kocsube S."/>
            <person name="Kotiranta H."/>
            <person name="LaButti K.M."/>
            <person name="Lechner B.E."/>
            <person name="Liimatainen K."/>
            <person name="Lipzen A."/>
            <person name="Lukacs Z."/>
            <person name="Mihaltcheva S."/>
            <person name="Morgado L.N."/>
            <person name="Niskanen T."/>
            <person name="Noordeloos M.E."/>
            <person name="Ohm R.A."/>
            <person name="Ortiz-Santana B."/>
            <person name="Ovrebo C."/>
            <person name="Racz N."/>
            <person name="Riley R."/>
            <person name="Savchenko A."/>
            <person name="Shiryaev A."/>
            <person name="Soop K."/>
            <person name="Spirin V."/>
            <person name="Szebenyi C."/>
            <person name="Tomsovsky M."/>
            <person name="Tulloss R.E."/>
            <person name="Uehling J."/>
            <person name="Grigoriev I.V."/>
            <person name="Vagvolgyi C."/>
            <person name="Papp T."/>
            <person name="Martin F.M."/>
            <person name="Miettinen O."/>
            <person name="Hibbett D.S."/>
            <person name="Nagy L.G."/>
        </authorList>
    </citation>
    <scope>NUCLEOTIDE SEQUENCE [LARGE SCALE GENOMIC DNA]</scope>
    <source>
        <strain evidence="1 2">CBS 962.96</strain>
    </source>
</reference>
<gene>
    <name evidence="1" type="ORF">K435DRAFT_633341</name>
</gene>
<name>A0A4V4HCN8_DENBC</name>
<accession>A0A4V4HCN8</accession>
<feature type="non-terminal residue" evidence="1">
    <location>
        <position position="1"/>
    </location>
</feature>
<evidence type="ECO:0000313" key="2">
    <source>
        <dbReference type="Proteomes" id="UP000297245"/>
    </source>
</evidence>
<evidence type="ECO:0008006" key="3">
    <source>
        <dbReference type="Google" id="ProtNLM"/>
    </source>
</evidence>
<feature type="non-terminal residue" evidence="1">
    <location>
        <position position="91"/>
    </location>
</feature>
<organism evidence="1 2">
    <name type="scientific">Dendrothele bispora (strain CBS 962.96)</name>
    <dbReference type="NCBI Taxonomy" id="1314807"/>
    <lineage>
        <taxon>Eukaryota</taxon>
        <taxon>Fungi</taxon>
        <taxon>Dikarya</taxon>
        <taxon>Basidiomycota</taxon>
        <taxon>Agaricomycotina</taxon>
        <taxon>Agaricomycetes</taxon>
        <taxon>Agaricomycetidae</taxon>
        <taxon>Agaricales</taxon>
        <taxon>Agaricales incertae sedis</taxon>
        <taxon>Dendrothele</taxon>
    </lineage>
</organism>
<keyword evidence="2" id="KW-1185">Reference proteome</keyword>
<dbReference type="AlphaFoldDB" id="A0A4V4HCN8"/>
<sequence length="91" mass="10159">CRTGLSVRHVGERFQHANATITRYFREILFAVSSPSFYNQYVQLPSENDPLPEYLQSGKLKFFSGALGAVDGTHIACSPPASEQDLARNRK</sequence>
<proteinExistence type="predicted"/>
<dbReference type="OrthoDB" id="1681765at2759"/>